<evidence type="ECO:0000313" key="11">
    <source>
        <dbReference type="Ensembl" id="ENSPNAP00000044626.1"/>
    </source>
</evidence>
<evidence type="ECO:0000256" key="8">
    <source>
        <dbReference type="SAM" id="MobiDB-lite"/>
    </source>
</evidence>
<evidence type="ECO:0000259" key="9">
    <source>
        <dbReference type="PROSITE" id="PS50089"/>
    </source>
</evidence>
<reference evidence="11" key="2">
    <citation type="submission" date="2025-08" db="UniProtKB">
        <authorList>
            <consortium name="Ensembl"/>
        </authorList>
    </citation>
    <scope>IDENTIFICATION</scope>
</reference>
<dbReference type="RefSeq" id="XP_017578451.1">
    <property type="nucleotide sequence ID" value="XM_017722962.2"/>
</dbReference>
<dbReference type="SMART" id="SM00589">
    <property type="entry name" value="PRY"/>
    <property type="match status" value="1"/>
</dbReference>
<dbReference type="InterPro" id="IPR051051">
    <property type="entry name" value="E3_ubiq-ligase_TRIM/RNF"/>
</dbReference>
<reference evidence="11 12" key="1">
    <citation type="submission" date="2020-10" db="EMBL/GenBank/DDBJ databases">
        <title>Pygocentrus nattereri (red-bellied piranha) genome, fPygNat1, primary haplotype.</title>
        <authorList>
            <person name="Myers G."/>
            <person name="Meyer A."/>
            <person name="Karagic N."/>
            <person name="Pippel M."/>
            <person name="Winkler S."/>
            <person name="Tracey A."/>
            <person name="Wood J."/>
            <person name="Formenti G."/>
            <person name="Howe K."/>
            <person name="Fedrigo O."/>
            <person name="Jarvis E.D."/>
        </authorList>
    </citation>
    <scope>NUCLEOTIDE SEQUENCE [LARGE SCALE GENOMIC DNA]</scope>
</reference>
<dbReference type="CDD" id="cd13733">
    <property type="entry name" value="SPRY_PRY_C-I_1"/>
    <property type="match status" value="1"/>
</dbReference>
<dbReference type="PANTHER" id="PTHR25465:SF49">
    <property type="entry name" value="BLOODTHIRSTY-RELATED GENE FAMILY, MEMBER 1-RELATED"/>
    <property type="match status" value="1"/>
</dbReference>
<dbReference type="PROSITE" id="PS50089">
    <property type="entry name" value="ZF_RING_2"/>
    <property type="match status" value="1"/>
</dbReference>
<evidence type="ECO:0000256" key="6">
    <source>
        <dbReference type="PROSITE-ProRule" id="PRU00175"/>
    </source>
</evidence>
<dbReference type="Proteomes" id="UP001501920">
    <property type="component" value="Chromosome 22"/>
</dbReference>
<dbReference type="InterPro" id="IPR013320">
    <property type="entry name" value="ConA-like_dom_sf"/>
</dbReference>
<keyword evidence="3 6" id="KW-0863">Zinc-finger</keyword>
<dbReference type="Pfam" id="PF25600">
    <property type="entry name" value="TRIM_CC"/>
    <property type="match status" value="1"/>
</dbReference>
<feature type="domain" description="B30.2/SPRY" evidence="10">
    <location>
        <begin position="409"/>
        <end position="606"/>
    </location>
</feature>
<dbReference type="Pfam" id="PF13765">
    <property type="entry name" value="PRY"/>
    <property type="match status" value="1"/>
</dbReference>
<accession>A0AAR2J482</accession>
<dbReference type="PANTHER" id="PTHR25465">
    <property type="entry name" value="B-BOX DOMAIN CONTAINING"/>
    <property type="match status" value="1"/>
</dbReference>
<dbReference type="FunFam" id="2.60.120.920:FF:000004">
    <property type="entry name" value="Butyrophilin subfamily 1 member A1"/>
    <property type="match status" value="1"/>
</dbReference>
<dbReference type="SUPFAM" id="SSF57850">
    <property type="entry name" value="RING/U-box"/>
    <property type="match status" value="1"/>
</dbReference>
<sequence>MATSPFRPAALPDASLPTSLKTWQTDPIFGPFRSATPFFASLQTPDRVNLRRSSATSDSTTASFRSATTSDAPLPDIPVPISHLISCSICMDVLGHPVTTNCGHTFCKPCLERHLTLNDLVCPLCKEYLPMRPGVNIVLKSILEEYNKAQKSPEEFALAPDEVACDICPENRKRKAVKSCLMCLLSYCTRHLKRHQNKLRLKGHKLVAPVEKLDERACLAHGRPLELYLAKEDKCICSLCVEEATEVVSVETERGRRERELGDVIQDMEQRIQQREEKLKEFEHSKANCLALIDREQEEIKEVFDAVREVVARAEEEALSALKEKRRSVENEEKQFKQELQREVITFSKAITDLKKITEEEDHILFLQSYPSVPAPDNGKDWTNVAMNTDLTFGTLRNTRTTMMSDIETELEKLSNIEIERIKKFAVDVTLDPDTAHAQLLVSDDGKEVKDSGEGKDVPDIAERFDMFGSVLGQNRLNKGKAFWVVDVGNKQGWDIGVARNEVKRKGKLSLKPSQGYWAIVLYNGDQYAALEDPPTLLYLPDKPQKVGVFMDYEEGLVSFYDMEAKTHIYSFTDCVFNEVIRPYFSPHFCQGGDNSSPLVICPVDHSD</sequence>
<dbReference type="Ensembl" id="ENSPNAT00000058834.1">
    <property type="protein sequence ID" value="ENSPNAP00000044626.1"/>
    <property type="gene ID" value="ENSPNAG00000036181.1"/>
</dbReference>
<dbReference type="SMART" id="SM00184">
    <property type="entry name" value="RING"/>
    <property type="match status" value="1"/>
</dbReference>
<dbReference type="PROSITE" id="PS50188">
    <property type="entry name" value="B302_SPRY"/>
    <property type="match status" value="1"/>
</dbReference>
<dbReference type="SMART" id="SM00449">
    <property type="entry name" value="SPRY"/>
    <property type="match status" value="1"/>
</dbReference>
<protein>
    <submittedName>
        <fullName evidence="11">Uncharacterized protein</fullName>
    </submittedName>
</protein>
<dbReference type="GeneID" id="108442770"/>
<dbReference type="Pfam" id="PF00622">
    <property type="entry name" value="SPRY"/>
    <property type="match status" value="1"/>
</dbReference>
<dbReference type="InterPro" id="IPR001870">
    <property type="entry name" value="B30.2/SPRY"/>
</dbReference>
<dbReference type="PRINTS" id="PR01407">
    <property type="entry name" value="BUTYPHLNCDUF"/>
</dbReference>
<feature type="domain" description="RING-type" evidence="9">
    <location>
        <begin position="87"/>
        <end position="126"/>
    </location>
</feature>
<dbReference type="InterPro" id="IPR017907">
    <property type="entry name" value="Znf_RING_CS"/>
</dbReference>
<dbReference type="Gene3D" id="3.30.40.10">
    <property type="entry name" value="Zinc/RING finger domain, C3HC4 (zinc finger)"/>
    <property type="match status" value="1"/>
</dbReference>
<evidence type="ECO:0000256" key="7">
    <source>
        <dbReference type="SAM" id="Coils"/>
    </source>
</evidence>
<dbReference type="AlphaFoldDB" id="A0AAR2J482"/>
<organism evidence="11 12">
    <name type="scientific">Pygocentrus nattereri</name>
    <name type="common">Red-bellied piranha</name>
    <dbReference type="NCBI Taxonomy" id="42514"/>
    <lineage>
        <taxon>Eukaryota</taxon>
        <taxon>Metazoa</taxon>
        <taxon>Chordata</taxon>
        <taxon>Craniata</taxon>
        <taxon>Vertebrata</taxon>
        <taxon>Euteleostomi</taxon>
        <taxon>Actinopterygii</taxon>
        <taxon>Neopterygii</taxon>
        <taxon>Teleostei</taxon>
        <taxon>Ostariophysi</taxon>
        <taxon>Characiformes</taxon>
        <taxon>Characoidei</taxon>
        <taxon>Pygocentrus</taxon>
    </lineage>
</organism>
<evidence type="ECO:0000259" key="10">
    <source>
        <dbReference type="PROSITE" id="PS50188"/>
    </source>
</evidence>
<dbReference type="InterPro" id="IPR001841">
    <property type="entry name" value="Znf_RING"/>
</dbReference>
<keyword evidence="1" id="KW-0399">Innate immunity</keyword>
<dbReference type="Gene3D" id="3.30.160.60">
    <property type="entry name" value="Classic Zinc Finger"/>
    <property type="match status" value="1"/>
</dbReference>
<proteinExistence type="predicted"/>
<evidence type="ECO:0000256" key="3">
    <source>
        <dbReference type="ARBA" id="ARBA00022771"/>
    </source>
</evidence>
<keyword evidence="7" id="KW-0175">Coiled coil</keyword>
<evidence type="ECO:0000256" key="4">
    <source>
        <dbReference type="ARBA" id="ARBA00022833"/>
    </source>
</evidence>
<dbReference type="Gene3D" id="2.60.120.920">
    <property type="match status" value="1"/>
</dbReference>
<dbReference type="InterPro" id="IPR043136">
    <property type="entry name" value="B30.2/SPRY_sf"/>
</dbReference>
<dbReference type="CDD" id="cd19802">
    <property type="entry name" value="Bbox1_TRIM8-like"/>
    <property type="match status" value="1"/>
</dbReference>
<dbReference type="CDD" id="cd16449">
    <property type="entry name" value="RING-HC"/>
    <property type="match status" value="1"/>
</dbReference>
<dbReference type="GO" id="GO:0045087">
    <property type="term" value="P:innate immune response"/>
    <property type="evidence" value="ECO:0007669"/>
    <property type="project" value="UniProtKB-KW"/>
</dbReference>
<feature type="compositionally biased region" description="Low complexity" evidence="8">
    <location>
        <begin position="51"/>
        <end position="69"/>
    </location>
</feature>
<keyword evidence="2" id="KW-0479">Metal-binding</keyword>
<evidence type="ECO:0000256" key="5">
    <source>
        <dbReference type="ARBA" id="ARBA00022859"/>
    </source>
</evidence>
<feature type="coiled-coil region" evidence="7">
    <location>
        <begin position="258"/>
        <end position="342"/>
    </location>
</feature>
<keyword evidence="4" id="KW-0862">Zinc</keyword>
<dbReference type="InterPro" id="IPR006574">
    <property type="entry name" value="PRY"/>
</dbReference>
<dbReference type="GO" id="GO:0008270">
    <property type="term" value="F:zinc ion binding"/>
    <property type="evidence" value="ECO:0007669"/>
    <property type="project" value="UniProtKB-KW"/>
</dbReference>
<dbReference type="GO" id="GO:0005737">
    <property type="term" value="C:cytoplasm"/>
    <property type="evidence" value="ECO:0007669"/>
    <property type="project" value="UniProtKB-ARBA"/>
</dbReference>
<evidence type="ECO:0000256" key="1">
    <source>
        <dbReference type="ARBA" id="ARBA00022588"/>
    </source>
</evidence>
<dbReference type="Gene3D" id="4.10.830.40">
    <property type="match status" value="1"/>
</dbReference>
<keyword evidence="5" id="KW-0391">Immunity</keyword>
<dbReference type="InterPro" id="IPR003879">
    <property type="entry name" value="Butyrophylin_SPRY"/>
</dbReference>
<dbReference type="InterPro" id="IPR058030">
    <property type="entry name" value="TRIM8/14/16/25/29/45/65_CC"/>
</dbReference>
<evidence type="ECO:0000256" key="2">
    <source>
        <dbReference type="ARBA" id="ARBA00022723"/>
    </source>
</evidence>
<dbReference type="SUPFAM" id="SSF49899">
    <property type="entry name" value="Concanavalin A-like lectins/glucanases"/>
    <property type="match status" value="1"/>
</dbReference>
<keyword evidence="12" id="KW-1185">Reference proteome</keyword>
<dbReference type="Pfam" id="PF13923">
    <property type="entry name" value="zf-C3HC4_2"/>
    <property type="match status" value="1"/>
</dbReference>
<feature type="region of interest" description="Disordered" evidence="8">
    <location>
        <begin position="50"/>
        <end position="69"/>
    </location>
</feature>
<evidence type="ECO:0000313" key="12">
    <source>
        <dbReference type="Proteomes" id="UP001501920"/>
    </source>
</evidence>
<dbReference type="PROSITE" id="PS00518">
    <property type="entry name" value="ZF_RING_1"/>
    <property type="match status" value="1"/>
</dbReference>
<reference evidence="11" key="3">
    <citation type="submission" date="2025-09" db="UniProtKB">
        <authorList>
            <consortium name="Ensembl"/>
        </authorList>
    </citation>
    <scope>IDENTIFICATION</scope>
</reference>
<dbReference type="GeneTree" id="ENSGT01040000240385"/>
<dbReference type="InterPro" id="IPR013083">
    <property type="entry name" value="Znf_RING/FYVE/PHD"/>
</dbReference>
<dbReference type="InterPro" id="IPR003877">
    <property type="entry name" value="SPRY_dom"/>
</dbReference>
<name>A0AAR2J482_PYGNA</name>